<feature type="domain" description="Mitochondria-eating protein C-terminal" evidence="1">
    <location>
        <begin position="82"/>
        <end position="272"/>
    </location>
</feature>
<protein>
    <recommendedName>
        <fullName evidence="1">Mitochondria-eating protein C-terminal domain-containing protein</fullName>
    </recommendedName>
</protein>
<dbReference type="EMBL" id="CP111014">
    <property type="protein sequence ID" value="WAQ99171.1"/>
    <property type="molecule type" value="Genomic_DNA"/>
</dbReference>
<organism evidence="2 3">
    <name type="scientific">Mya arenaria</name>
    <name type="common">Soft-shell clam</name>
    <dbReference type="NCBI Taxonomy" id="6604"/>
    <lineage>
        <taxon>Eukaryota</taxon>
        <taxon>Metazoa</taxon>
        <taxon>Spiralia</taxon>
        <taxon>Lophotrochozoa</taxon>
        <taxon>Mollusca</taxon>
        <taxon>Bivalvia</taxon>
        <taxon>Autobranchia</taxon>
        <taxon>Heteroconchia</taxon>
        <taxon>Euheterodonta</taxon>
        <taxon>Imparidentia</taxon>
        <taxon>Neoheterodontei</taxon>
        <taxon>Myida</taxon>
        <taxon>Myoidea</taxon>
        <taxon>Myidae</taxon>
        <taxon>Mya</taxon>
    </lineage>
</organism>
<reference evidence="2" key="1">
    <citation type="submission" date="2022-11" db="EMBL/GenBank/DDBJ databases">
        <title>Centuries of genome instability and evolution in soft-shell clam transmissible cancer (bioRxiv).</title>
        <authorList>
            <person name="Hart S.F.M."/>
            <person name="Yonemitsu M.A."/>
            <person name="Giersch R.M."/>
            <person name="Beal B.F."/>
            <person name="Arriagada G."/>
            <person name="Davis B.W."/>
            <person name="Ostrander E.A."/>
            <person name="Goff S.P."/>
            <person name="Metzger M.J."/>
        </authorList>
    </citation>
    <scope>NUCLEOTIDE SEQUENCE</scope>
    <source>
        <strain evidence="2">MELC-2E11</strain>
        <tissue evidence="2">Siphon/mantle</tissue>
    </source>
</reference>
<name>A0ABY7DRE5_MYAAR</name>
<dbReference type="Proteomes" id="UP001164746">
    <property type="component" value="Chromosome 3"/>
</dbReference>
<evidence type="ECO:0000259" key="1">
    <source>
        <dbReference type="Pfam" id="PF16026"/>
    </source>
</evidence>
<proteinExistence type="predicted"/>
<keyword evidence="3" id="KW-1185">Reference proteome</keyword>
<dbReference type="InterPro" id="IPR031981">
    <property type="entry name" value="MIEAP_C"/>
</dbReference>
<evidence type="ECO:0000313" key="2">
    <source>
        <dbReference type="EMBL" id="WAQ99171.1"/>
    </source>
</evidence>
<dbReference type="Pfam" id="PF16026">
    <property type="entry name" value="MIEAP"/>
    <property type="match status" value="1"/>
</dbReference>
<evidence type="ECO:0000313" key="3">
    <source>
        <dbReference type="Proteomes" id="UP001164746"/>
    </source>
</evidence>
<gene>
    <name evidence="2" type="ORF">MAR_023544</name>
</gene>
<accession>A0ABY7DRE5</accession>
<sequence>MEEHQSFLDEKKAHADTYGLDRLKREMQYELEQKDITICQLQHEKETIKREKEDALNRLSQFVSVQLRDNNPNIVDLNDPNRPMNLAEMFSELYDNEWTAAFSVMEDKLQPEQIVSFLLDMVMESYTFCNEKAYSSWCFVTKWFLPEGAHNAQTVRMALKHGQKRQAQTLFSELETGFCDHIIEKCSIEQLRSAFSNKELAKYVNLCVKVCFLMAVNDPPVIIECPNRGKAEMKFNRDEFKEYTKRGPFLAYYVWPLIRLHAGGPLLGKGVAQGADEPDSPAVWKWSK</sequence>